<organism evidence="1 2">
    <name type="scientific">Amedibacillus dolichus</name>
    <dbReference type="NCBI Taxonomy" id="31971"/>
    <lineage>
        <taxon>Bacteria</taxon>
        <taxon>Bacillati</taxon>
        <taxon>Bacillota</taxon>
        <taxon>Erysipelotrichia</taxon>
        <taxon>Erysipelotrichales</taxon>
        <taxon>Erysipelotrichaceae</taxon>
        <taxon>Amedibacillus</taxon>
    </lineage>
</organism>
<reference evidence="2" key="2">
    <citation type="submission" date="2023-06" db="EMBL/GenBank/DDBJ databases">
        <title>Identification and characterization of horizontal gene transfer across gut microbiota members of farm animals based on homology search.</title>
        <authorList>
            <person name="Zeman M."/>
            <person name="Kubasova T."/>
            <person name="Jahodarova E."/>
            <person name="Nykrynova M."/>
            <person name="Rychlik I."/>
        </authorList>
    </citation>
    <scope>NUCLEOTIDE SEQUENCE [LARGE SCALE GENOMIC DNA]</scope>
    <source>
        <strain evidence="2">ET39</strain>
    </source>
</reference>
<comment type="caution">
    <text evidence="1">The sequence shown here is derived from an EMBL/GenBank/DDBJ whole genome shotgun (WGS) entry which is preliminary data.</text>
</comment>
<dbReference type="EMBL" id="JAUDCG010000001">
    <property type="protein sequence ID" value="MDM8156059.1"/>
    <property type="molecule type" value="Genomic_DNA"/>
</dbReference>
<reference evidence="1 2" key="1">
    <citation type="submission" date="2023-06" db="EMBL/GenBank/DDBJ databases">
        <title>Identification and characterization of horizontal gene transfer across gut microbiota members of farm animals based on homology search.</title>
        <authorList>
            <person name="Schwarzerova J."/>
            <person name="Nykrynova M."/>
            <person name="Jureckova K."/>
            <person name="Cejkova D."/>
            <person name="Rychlik I."/>
        </authorList>
    </citation>
    <scope>NUCLEOTIDE SEQUENCE [LARGE SCALE GENOMIC DNA]</scope>
    <source>
        <strain evidence="1 2">ET39</strain>
    </source>
</reference>
<dbReference type="Proteomes" id="UP001529340">
    <property type="component" value="Unassembled WGS sequence"/>
</dbReference>
<protein>
    <submittedName>
        <fullName evidence="1">Uncharacterized protein</fullName>
    </submittedName>
</protein>
<evidence type="ECO:0000313" key="1">
    <source>
        <dbReference type="EMBL" id="MDM8156059.1"/>
    </source>
</evidence>
<proteinExistence type="predicted"/>
<dbReference type="RefSeq" id="WP_289606536.1">
    <property type="nucleotide sequence ID" value="NZ_JAUDCG010000001.1"/>
</dbReference>
<gene>
    <name evidence="1" type="ORF">QUV96_00225</name>
</gene>
<accession>A0ABT7U8U1</accession>
<keyword evidence="2" id="KW-1185">Reference proteome</keyword>
<reference evidence="1 2" key="3">
    <citation type="submission" date="2023-06" db="EMBL/GenBank/DDBJ databases">
        <authorList>
            <person name="Zeman M."/>
            <person name="Kubasova T."/>
            <person name="Jahodarova E."/>
            <person name="Nykrynova M."/>
            <person name="Rychlik I."/>
        </authorList>
    </citation>
    <scope>NUCLEOTIDE SEQUENCE [LARGE SCALE GENOMIC DNA]</scope>
    <source>
        <strain evidence="1 2">ET39</strain>
    </source>
</reference>
<evidence type="ECO:0000313" key="2">
    <source>
        <dbReference type="Proteomes" id="UP001529340"/>
    </source>
</evidence>
<sequence length="68" mass="8006">MQHGRESIYGIKLRREIRLIRGTTADIQRILASCPNAIIVRLKDEQAASKWLKRNQRGHRKVIELEDR</sequence>
<name>A0ABT7U8U1_9FIRM</name>